<keyword evidence="6" id="KW-0378">Hydrolase</keyword>
<evidence type="ECO:0000313" key="13">
    <source>
        <dbReference type="Proteomes" id="UP001329430"/>
    </source>
</evidence>
<keyword evidence="5" id="KW-0479">Metal-binding</keyword>
<keyword evidence="9" id="KW-0812">Transmembrane</keyword>
<evidence type="ECO:0000256" key="6">
    <source>
        <dbReference type="ARBA" id="ARBA00022801"/>
    </source>
</evidence>
<keyword evidence="13" id="KW-1185">Reference proteome</keyword>
<dbReference type="GO" id="GO:0004222">
    <property type="term" value="F:metalloendopeptidase activity"/>
    <property type="evidence" value="ECO:0007669"/>
    <property type="project" value="InterPro"/>
</dbReference>
<dbReference type="GO" id="GO:0046872">
    <property type="term" value="F:metal ion binding"/>
    <property type="evidence" value="ECO:0007669"/>
    <property type="project" value="UniProtKB-KW"/>
</dbReference>
<feature type="domain" description="Peptidase M13 N-terminal" evidence="11">
    <location>
        <begin position="108"/>
        <end position="494"/>
    </location>
</feature>
<evidence type="ECO:0000256" key="9">
    <source>
        <dbReference type="SAM" id="Phobius"/>
    </source>
</evidence>
<sequence length="764" mass="88873">MDYDNSNHVVINDYRNPAWWERRTNLERRIMVISIILFILAVALVLGITIILLLQQDNEYYPYTYEGEMEFFQERPTILRETDSVCLAPGCIHAASTILKNMDRSVNPCDDFYHFACGGFLNESGVSGGDSYIDPFTIANEELQEQLRSVIEEPLKRRHEKPFSLLKKLYDICMDTTSAETHSLQLIQNLLQSLGGWPVLDQESWNEQYFDWKDSIYKFRRAGYDVNSFLTIEIVTDTTNASRNIFIIDRAQLGAEEQLLLRGADDEKTNSYFSYMVDVALQFGANLTYAGSELRSTFEFEIALSKIANIMAAEPSLHQTISVAELQRRYPSINWIEYINGVVDAIDYTVLFDDHVIIRSPFYLTELENLLQWTSKRILANYMMWRAVKSSVQFLTESLRNRRMDYFQEAFGITDRMARWKECVNVVTKGIPFAVGVLYVQRYIHEDTKEVIFEMVASIRNQFMEMIKLVDWMDDVTKMNALDKADSLTVRTAYSDDFLSVKRLQQYYAELEFPRENYLACILTLNLFERDKYFQKLRRPQAPDNRDEDMYTNTVHPFYEANRNILNIPSGILQGNFFGTDRPQCLNYGSLGYLIGHEIAHSIDSTARHFDKDGKVAEWWTEHTKKAFVQKIHCISRSRKFSQTSPELQSLQSDDEARECNVADSAGLKSAYLAYNVWVERFGHEYQIPSLNFFSPLQLFWISAAQTQCTKYTQEFIKDEGYVAPFTPAYFKILNSFANNEFFARDFHCPIGSTMYPANRCKIW</sequence>
<dbReference type="PANTHER" id="PTHR11733">
    <property type="entry name" value="ZINC METALLOPROTEASE FAMILY M13 NEPRILYSIN-RELATED"/>
    <property type="match status" value="1"/>
</dbReference>
<dbReference type="PROSITE" id="PS51885">
    <property type="entry name" value="NEPRILYSIN"/>
    <property type="match status" value="1"/>
</dbReference>
<dbReference type="InterPro" id="IPR024079">
    <property type="entry name" value="MetalloPept_cat_dom_sf"/>
</dbReference>
<dbReference type="SUPFAM" id="SSF55486">
    <property type="entry name" value="Metalloproteases ('zincins'), catalytic domain"/>
    <property type="match status" value="1"/>
</dbReference>
<evidence type="ECO:0000313" key="12">
    <source>
        <dbReference type="EMBL" id="KAK5647009.1"/>
    </source>
</evidence>
<evidence type="ECO:0000256" key="2">
    <source>
        <dbReference type="ARBA" id="ARBA00004401"/>
    </source>
</evidence>
<proteinExistence type="inferred from homology"/>
<keyword evidence="8" id="KW-0482">Metalloprotease</keyword>
<evidence type="ECO:0000256" key="1">
    <source>
        <dbReference type="ARBA" id="ARBA00001947"/>
    </source>
</evidence>
<dbReference type="PANTHER" id="PTHR11733:SF224">
    <property type="entry name" value="NEPRILYSIN-2"/>
    <property type="match status" value="1"/>
</dbReference>
<protein>
    <recommendedName>
        <fullName evidence="14">Neprilysin-2</fullName>
    </recommendedName>
</protein>
<evidence type="ECO:0000259" key="10">
    <source>
        <dbReference type="Pfam" id="PF01431"/>
    </source>
</evidence>
<feature type="transmembrane region" description="Helical" evidence="9">
    <location>
        <begin position="30"/>
        <end position="54"/>
    </location>
</feature>
<keyword evidence="9" id="KW-1133">Transmembrane helix</keyword>
<dbReference type="Pfam" id="PF05649">
    <property type="entry name" value="Peptidase_M13_N"/>
    <property type="match status" value="1"/>
</dbReference>
<reference evidence="12 13" key="1">
    <citation type="journal article" date="2024" name="Insects">
        <title>An Improved Chromosome-Level Genome Assembly of the Firefly Pyrocoelia pectoralis.</title>
        <authorList>
            <person name="Fu X."/>
            <person name="Meyer-Rochow V.B."/>
            <person name="Ballantyne L."/>
            <person name="Zhu X."/>
        </authorList>
    </citation>
    <scope>NUCLEOTIDE SEQUENCE [LARGE SCALE GENOMIC DNA]</scope>
    <source>
        <strain evidence="12">XCY_ONT2</strain>
    </source>
</reference>
<evidence type="ECO:0000256" key="4">
    <source>
        <dbReference type="ARBA" id="ARBA00022670"/>
    </source>
</evidence>
<evidence type="ECO:0000259" key="11">
    <source>
        <dbReference type="Pfam" id="PF05649"/>
    </source>
</evidence>
<gene>
    <name evidence="12" type="ORF">RI129_005473</name>
</gene>
<evidence type="ECO:0000256" key="5">
    <source>
        <dbReference type="ARBA" id="ARBA00022723"/>
    </source>
</evidence>
<keyword evidence="7" id="KW-0862">Zinc</keyword>
<dbReference type="GO" id="GO:0016485">
    <property type="term" value="P:protein processing"/>
    <property type="evidence" value="ECO:0007669"/>
    <property type="project" value="TreeGrafter"/>
</dbReference>
<organism evidence="12 13">
    <name type="scientific">Pyrocoelia pectoralis</name>
    <dbReference type="NCBI Taxonomy" id="417401"/>
    <lineage>
        <taxon>Eukaryota</taxon>
        <taxon>Metazoa</taxon>
        <taxon>Ecdysozoa</taxon>
        <taxon>Arthropoda</taxon>
        <taxon>Hexapoda</taxon>
        <taxon>Insecta</taxon>
        <taxon>Pterygota</taxon>
        <taxon>Neoptera</taxon>
        <taxon>Endopterygota</taxon>
        <taxon>Coleoptera</taxon>
        <taxon>Polyphaga</taxon>
        <taxon>Elateriformia</taxon>
        <taxon>Elateroidea</taxon>
        <taxon>Lampyridae</taxon>
        <taxon>Lampyrinae</taxon>
        <taxon>Pyrocoelia</taxon>
    </lineage>
</organism>
<dbReference type="InterPro" id="IPR042089">
    <property type="entry name" value="Peptidase_M13_dom_2"/>
</dbReference>
<dbReference type="EMBL" id="JAVRBK010000003">
    <property type="protein sequence ID" value="KAK5647009.1"/>
    <property type="molecule type" value="Genomic_DNA"/>
</dbReference>
<dbReference type="Gene3D" id="1.10.1380.10">
    <property type="entry name" value="Neutral endopeptidase , domain2"/>
    <property type="match status" value="1"/>
</dbReference>
<feature type="domain" description="Peptidase M13 C-terminal" evidence="10">
    <location>
        <begin position="558"/>
        <end position="763"/>
    </location>
</feature>
<comment type="subcellular location">
    <subcellularLocation>
        <location evidence="2">Cell membrane</location>
        <topology evidence="2">Single-pass type II membrane protein</topology>
    </subcellularLocation>
</comment>
<dbReference type="PRINTS" id="PR00786">
    <property type="entry name" value="NEPRILYSIN"/>
</dbReference>
<dbReference type="GO" id="GO:0005886">
    <property type="term" value="C:plasma membrane"/>
    <property type="evidence" value="ECO:0007669"/>
    <property type="project" value="UniProtKB-SubCell"/>
</dbReference>
<evidence type="ECO:0000256" key="7">
    <source>
        <dbReference type="ARBA" id="ARBA00022833"/>
    </source>
</evidence>
<comment type="caution">
    <text evidence="12">The sequence shown here is derived from an EMBL/GenBank/DDBJ whole genome shotgun (WGS) entry which is preliminary data.</text>
</comment>
<evidence type="ECO:0000256" key="8">
    <source>
        <dbReference type="ARBA" id="ARBA00023049"/>
    </source>
</evidence>
<evidence type="ECO:0000256" key="3">
    <source>
        <dbReference type="ARBA" id="ARBA00007357"/>
    </source>
</evidence>
<accession>A0AAN7VMT6</accession>
<dbReference type="InterPro" id="IPR018497">
    <property type="entry name" value="Peptidase_M13_C"/>
</dbReference>
<dbReference type="InterPro" id="IPR000718">
    <property type="entry name" value="Peptidase_M13"/>
</dbReference>
<dbReference type="InterPro" id="IPR008753">
    <property type="entry name" value="Peptidase_M13_N"/>
</dbReference>
<keyword evidence="9" id="KW-0472">Membrane</keyword>
<comment type="similarity">
    <text evidence="3">Belongs to the peptidase M13 family.</text>
</comment>
<dbReference type="Pfam" id="PF01431">
    <property type="entry name" value="Peptidase_M13"/>
    <property type="match status" value="1"/>
</dbReference>
<dbReference type="Gene3D" id="3.40.390.10">
    <property type="entry name" value="Collagenase (Catalytic Domain)"/>
    <property type="match status" value="1"/>
</dbReference>
<evidence type="ECO:0008006" key="14">
    <source>
        <dbReference type="Google" id="ProtNLM"/>
    </source>
</evidence>
<dbReference type="CDD" id="cd08662">
    <property type="entry name" value="M13"/>
    <property type="match status" value="1"/>
</dbReference>
<comment type="cofactor">
    <cofactor evidence="1">
        <name>Zn(2+)</name>
        <dbReference type="ChEBI" id="CHEBI:29105"/>
    </cofactor>
</comment>
<name>A0AAN7VMT6_9COLE</name>
<dbReference type="AlphaFoldDB" id="A0AAN7VMT6"/>
<keyword evidence="4" id="KW-0645">Protease</keyword>
<dbReference type="Proteomes" id="UP001329430">
    <property type="component" value="Chromosome 3"/>
</dbReference>